<dbReference type="PANTHER" id="PTHR23514">
    <property type="entry name" value="BYPASS OF STOP CODON PROTEIN 6"/>
    <property type="match status" value="1"/>
</dbReference>
<feature type="transmembrane region" description="Helical" evidence="7">
    <location>
        <begin position="338"/>
        <end position="355"/>
    </location>
</feature>
<dbReference type="GO" id="GO:0022857">
    <property type="term" value="F:transmembrane transporter activity"/>
    <property type="evidence" value="ECO:0007669"/>
    <property type="project" value="InterPro"/>
</dbReference>
<dbReference type="InterPro" id="IPR036259">
    <property type="entry name" value="MFS_trans_sf"/>
</dbReference>
<feature type="transmembrane region" description="Helical" evidence="7">
    <location>
        <begin position="298"/>
        <end position="317"/>
    </location>
</feature>
<evidence type="ECO:0000259" key="8">
    <source>
        <dbReference type="PROSITE" id="PS50850"/>
    </source>
</evidence>
<feature type="transmembrane region" description="Helical" evidence="7">
    <location>
        <begin position="361"/>
        <end position="378"/>
    </location>
</feature>
<evidence type="ECO:0000256" key="6">
    <source>
        <dbReference type="ARBA" id="ARBA00023136"/>
    </source>
</evidence>
<feature type="transmembrane region" description="Helical" evidence="7">
    <location>
        <begin position="92"/>
        <end position="116"/>
    </location>
</feature>
<comment type="subcellular location">
    <subcellularLocation>
        <location evidence="1">Cell membrane</location>
        <topology evidence="1">Multi-pass membrane protein</topology>
    </subcellularLocation>
</comment>
<evidence type="ECO:0000313" key="10">
    <source>
        <dbReference type="Proteomes" id="UP000826793"/>
    </source>
</evidence>
<dbReference type="EMBL" id="DWXG01000074">
    <property type="protein sequence ID" value="HJB98666.1"/>
    <property type="molecule type" value="Genomic_DNA"/>
</dbReference>
<evidence type="ECO:0000313" key="9">
    <source>
        <dbReference type="EMBL" id="HJB98666.1"/>
    </source>
</evidence>
<gene>
    <name evidence="9" type="ORF">H9710_08820</name>
</gene>
<feature type="transmembrane region" description="Helical" evidence="7">
    <location>
        <begin position="210"/>
        <end position="229"/>
    </location>
</feature>
<keyword evidence="4 7" id="KW-0812">Transmembrane</keyword>
<dbReference type="Gene3D" id="1.20.1250.20">
    <property type="entry name" value="MFS general substrate transporter like domains"/>
    <property type="match status" value="1"/>
</dbReference>
<name>A0A9D2MY31_9FIRM</name>
<comment type="caution">
    <text evidence="9">The sequence shown here is derived from an EMBL/GenBank/DDBJ whole genome shotgun (WGS) entry which is preliminary data.</text>
</comment>
<dbReference type="InterPro" id="IPR011701">
    <property type="entry name" value="MFS"/>
</dbReference>
<feature type="transmembrane region" description="Helical" evidence="7">
    <location>
        <begin position="128"/>
        <end position="148"/>
    </location>
</feature>
<feature type="transmembrane region" description="Helical" evidence="7">
    <location>
        <begin position="67"/>
        <end position="86"/>
    </location>
</feature>
<evidence type="ECO:0000256" key="1">
    <source>
        <dbReference type="ARBA" id="ARBA00004651"/>
    </source>
</evidence>
<keyword evidence="3" id="KW-0813">Transport</keyword>
<reference evidence="9" key="2">
    <citation type="submission" date="2021-04" db="EMBL/GenBank/DDBJ databases">
        <authorList>
            <person name="Gilroy R."/>
        </authorList>
    </citation>
    <scope>NUCLEOTIDE SEQUENCE</scope>
    <source>
        <strain evidence="9">CHK185-1770</strain>
    </source>
</reference>
<dbReference type="AlphaFoldDB" id="A0A9D2MY31"/>
<dbReference type="Proteomes" id="UP000826793">
    <property type="component" value="Unassembled WGS sequence"/>
</dbReference>
<dbReference type="InterPro" id="IPR020846">
    <property type="entry name" value="MFS_dom"/>
</dbReference>
<feature type="domain" description="Major facilitator superfamily (MFS) profile" evidence="8">
    <location>
        <begin position="5"/>
        <end position="389"/>
    </location>
</feature>
<comment type="similarity">
    <text evidence="2">Belongs to the major facilitator superfamily.</text>
</comment>
<evidence type="ECO:0000256" key="7">
    <source>
        <dbReference type="SAM" id="Phobius"/>
    </source>
</evidence>
<accession>A0A9D2MY31</accession>
<feature type="transmembrane region" description="Helical" evidence="7">
    <location>
        <begin position="244"/>
        <end position="262"/>
    </location>
</feature>
<dbReference type="PANTHER" id="PTHR23514:SF3">
    <property type="entry name" value="BYPASS OF STOP CODON PROTEIN 6"/>
    <property type="match status" value="1"/>
</dbReference>
<dbReference type="PROSITE" id="PS50850">
    <property type="entry name" value="MFS"/>
    <property type="match status" value="1"/>
</dbReference>
<feature type="transmembrane region" description="Helical" evidence="7">
    <location>
        <begin position="40"/>
        <end position="60"/>
    </location>
</feature>
<sequence length="391" mass="41593">MMTALLVLIYVAFISLGLPDSLLGSAWPSIQKELEAPMSFAGMISMIVSCGTVVSSLLSARLLARFGTGWVTLVSVAMTAGALLGFAVSPSVWWLCLCAVPLGLGAGSVDAGLNNFVALHYKARHMSWLHCFWGIGATAGPMVMAFWIQQNNNWQGGYLTIGLLQTVLVAILAVSLPLWKRAEAPQGEENGEAVVALSLKKVFQIPRAKAALLGFFCYCAVETTTNLWASSYAVTGYGVDEHTAASWSSLFFLGITVGRLLSGFVSMKLDSPSLIRVGQALALCGVALLLLPLPVWRIPVALCLIGGGCAPIYPAMLHQTPQVFGKKISQAMMGVQMACAYVGTTVVSPVFGLLAEALDVRLLPLYLLVFLALMILGTERVRSYKKAGKAA</sequence>
<evidence type="ECO:0000256" key="5">
    <source>
        <dbReference type="ARBA" id="ARBA00022989"/>
    </source>
</evidence>
<reference evidence="9" key="1">
    <citation type="journal article" date="2021" name="PeerJ">
        <title>Extensive microbial diversity within the chicken gut microbiome revealed by metagenomics and culture.</title>
        <authorList>
            <person name="Gilroy R."/>
            <person name="Ravi A."/>
            <person name="Getino M."/>
            <person name="Pursley I."/>
            <person name="Horton D.L."/>
            <person name="Alikhan N.F."/>
            <person name="Baker D."/>
            <person name="Gharbi K."/>
            <person name="Hall N."/>
            <person name="Watson M."/>
            <person name="Adriaenssens E.M."/>
            <person name="Foster-Nyarko E."/>
            <person name="Jarju S."/>
            <person name="Secka A."/>
            <person name="Antonio M."/>
            <person name="Oren A."/>
            <person name="Chaudhuri R.R."/>
            <person name="La Ragione R."/>
            <person name="Hildebrand F."/>
            <person name="Pallen M.J."/>
        </authorList>
    </citation>
    <scope>NUCLEOTIDE SEQUENCE</scope>
    <source>
        <strain evidence="9">CHK185-1770</strain>
    </source>
</reference>
<dbReference type="Pfam" id="PF07690">
    <property type="entry name" value="MFS_1"/>
    <property type="match status" value="1"/>
</dbReference>
<dbReference type="GO" id="GO:0005886">
    <property type="term" value="C:plasma membrane"/>
    <property type="evidence" value="ECO:0007669"/>
    <property type="project" value="UniProtKB-SubCell"/>
</dbReference>
<evidence type="ECO:0000256" key="4">
    <source>
        <dbReference type="ARBA" id="ARBA00022692"/>
    </source>
</evidence>
<evidence type="ECO:0000256" key="3">
    <source>
        <dbReference type="ARBA" id="ARBA00022448"/>
    </source>
</evidence>
<keyword evidence="5 7" id="KW-1133">Transmembrane helix</keyword>
<feature type="transmembrane region" description="Helical" evidence="7">
    <location>
        <begin position="274"/>
        <end position="292"/>
    </location>
</feature>
<keyword evidence="6 7" id="KW-0472">Membrane</keyword>
<organism evidence="9 10">
    <name type="scientific">Candidatus Acutalibacter pullicola</name>
    <dbReference type="NCBI Taxonomy" id="2838417"/>
    <lineage>
        <taxon>Bacteria</taxon>
        <taxon>Bacillati</taxon>
        <taxon>Bacillota</taxon>
        <taxon>Clostridia</taxon>
        <taxon>Eubacteriales</taxon>
        <taxon>Acutalibacteraceae</taxon>
        <taxon>Acutalibacter</taxon>
    </lineage>
</organism>
<protein>
    <submittedName>
        <fullName evidence="9">MFS transporter</fullName>
    </submittedName>
</protein>
<dbReference type="InterPro" id="IPR051788">
    <property type="entry name" value="MFS_Transporter"/>
</dbReference>
<feature type="transmembrane region" description="Helical" evidence="7">
    <location>
        <begin position="160"/>
        <end position="179"/>
    </location>
</feature>
<evidence type="ECO:0000256" key="2">
    <source>
        <dbReference type="ARBA" id="ARBA00008335"/>
    </source>
</evidence>
<proteinExistence type="inferred from homology"/>
<dbReference type="SUPFAM" id="SSF103473">
    <property type="entry name" value="MFS general substrate transporter"/>
    <property type="match status" value="1"/>
</dbReference>